<evidence type="ECO:0000256" key="4">
    <source>
        <dbReference type="ARBA" id="ARBA00023052"/>
    </source>
</evidence>
<comment type="cofactor">
    <cofactor evidence="1">
        <name>thiamine diphosphate</name>
        <dbReference type="ChEBI" id="CHEBI:58937"/>
    </cofactor>
</comment>
<accession>A0A378VXP4</accession>
<dbReference type="InterPro" id="IPR029061">
    <property type="entry name" value="THDP-binding"/>
</dbReference>
<dbReference type="EC" id="1.2.4.2" evidence="2"/>
<sequence length="194" mass="21678">MGAAQLDPLKRIPPRDIEALDPKFHGLSDADMALRFNMGEGDFANRGKLPLSQIISNLKQTYCGHIALEYIYIPNTEERRWVRNYFESVLSTPHYNADQKRRILKEMTAAETLERYLHTKYVGQKRFGVEGGESAIAGLNYLIQNAGKDGVEEVIIGMAHRGRLNVLVNILGKNPAICLPNLKAVPKSNCLVAT</sequence>
<dbReference type="AlphaFoldDB" id="A0A378VXP4"/>
<keyword evidence="4" id="KW-0786">Thiamine pyrophosphate</keyword>
<dbReference type="PANTHER" id="PTHR23152:SF4">
    <property type="entry name" value="2-OXOADIPATE DEHYDROGENASE COMPLEX COMPONENT E1"/>
    <property type="match status" value="1"/>
</dbReference>
<reference evidence="5" key="1">
    <citation type="submission" date="2018-06" db="EMBL/GenBank/DDBJ databases">
        <authorList>
            <consortium name="Pathogen Informatics"/>
            <person name="Doyle S."/>
        </authorList>
    </citation>
    <scope>NUCLEOTIDE SEQUENCE [LARGE SCALE GENOMIC DNA]</scope>
    <source>
        <strain evidence="5">NCTC11421</strain>
    </source>
</reference>
<organism evidence="5">
    <name type="scientific">Neisseria gonorrhoeae</name>
    <dbReference type="NCBI Taxonomy" id="485"/>
    <lineage>
        <taxon>Bacteria</taxon>
        <taxon>Pseudomonadati</taxon>
        <taxon>Pseudomonadota</taxon>
        <taxon>Betaproteobacteria</taxon>
        <taxon>Neisseriales</taxon>
        <taxon>Neisseriaceae</taxon>
        <taxon>Neisseria</taxon>
    </lineage>
</organism>
<dbReference type="SUPFAM" id="SSF52518">
    <property type="entry name" value="Thiamin diphosphate-binding fold (THDP-binding)"/>
    <property type="match status" value="1"/>
</dbReference>
<dbReference type="Gene3D" id="1.10.287.1150">
    <property type="entry name" value="TPP helical domain"/>
    <property type="match status" value="1"/>
</dbReference>
<name>A0A378VXP4_NEIGO</name>
<dbReference type="PANTHER" id="PTHR23152">
    <property type="entry name" value="2-OXOGLUTARATE DEHYDROGENASE"/>
    <property type="match status" value="1"/>
</dbReference>
<dbReference type="GO" id="GO:0004591">
    <property type="term" value="F:oxoglutarate dehydrogenase (succinyl-transferring) activity"/>
    <property type="evidence" value="ECO:0007669"/>
    <property type="project" value="UniProtKB-EC"/>
</dbReference>
<evidence type="ECO:0000256" key="2">
    <source>
        <dbReference type="ARBA" id="ARBA00012280"/>
    </source>
</evidence>
<evidence type="ECO:0000256" key="3">
    <source>
        <dbReference type="ARBA" id="ARBA00023002"/>
    </source>
</evidence>
<dbReference type="InterPro" id="IPR011603">
    <property type="entry name" value="2oxoglutarate_DH_E1"/>
</dbReference>
<dbReference type="GO" id="GO:0045252">
    <property type="term" value="C:oxoglutarate dehydrogenase complex"/>
    <property type="evidence" value="ECO:0007669"/>
    <property type="project" value="TreeGrafter"/>
</dbReference>
<dbReference type="GO" id="GO:0030976">
    <property type="term" value="F:thiamine pyrophosphate binding"/>
    <property type="evidence" value="ECO:0007669"/>
    <property type="project" value="InterPro"/>
</dbReference>
<dbReference type="GO" id="GO:0006099">
    <property type="term" value="P:tricarboxylic acid cycle"/>
    <property type="evidence" value="ECO:0007669"/>
    <property type="project" value="TreeGrafter"/>
</dbReference>
<dbReference type="GO" id="GO:0005829">
    <property type="term" value="C:cytosol"/>
    <property type="evidence" value="ECO:0007669"/>
    <property type="project" value="TreeGrafter"/>
</dbReference>
<proteinExistence type="predicted"/>
<dbReference type="Gene3D" id="3.40.50.970">
    <property type="match status" value="1"/>
</dbReference>
<protein>
    <recommendedName>
        <fullName evidence="2">oxoglutarate dehydrogenase (succinyl-transferring)</fullName>
        <ecNumber evidence="2">1.2.4.2</ecNumber>
    </recommendedName>
</protein>
<keyword evidence="3 5" id="KW-0560">Oxidoreductase</keyword>
<evidence type="ECO:0000313" key="5">
    <source>
        <dbReference type="EMBL" id="SUA21152.1"/>
    </source>
</evidence>
<dbReference type="EMBL" id="UGRI01000001">
    <property type="protein sequence ID" value="SUA21152.1"/>
    <property type="molecule type" value="Genomic_DNA"/>
</dbReference>
<evidence type="ECO:0000256" key="1">
    <source>
        <dbReference type="ARBA" id="ARBA00001964"/>
    </source>
</evidence>
<gene>
    <name evidence="5" type="primary">sucA_2</name>
    <name evidence="5" type="ORF">NCTC11421_01260</name>
</gene>